<sequence length="205" mass="21947">MKSISRVFGVAAMVITSLAASATFAATPFVPGPSTITVANQTLGCAGRMPVVTLNLLVNPEDAGRPGLIYVGVHDPQQTQAALLNQDSAWEAFTGAALIPHIVRRDGLSSVRLSIPLSSSPSYQGWSLYVGYGALTLASEAMVQKAVVAVASVKARYPDRPVPAVDEDHFKRSLIQEDMRKNTKYRFVRAFTPELMSICEPQGGN</sequence>
<accession>A0A643FTU7</accession>
<dbReference type="GeneID" id="98407114"/>
<evidence type="ECO:0000313" key="1">
    <source>
        <dbReference type="EMBL" id="QOT82252.1"/>
    </source>
</evidence>
<proteinExistence type="predicted"/>
<dbReference type="AlphaFoldDB" id="A0A643FTU7"/>
<reference evidence="1 2" key="1">
    <citation type="submission" date="2020-10" db="EMBL/GenBank/DDBJ databases">
        <title>Complete genome sequence of Cupriavidus basilensis CCUG 49340T.</title>
        <authorList>
            <person name="Salva-Serra F."/>
            <person name="Donoso R.A."/>
            <person name="Cho K.H."/>
            <person name="Yoo J.A."/>
            <person name="Lee K."/>
            <person name="Yoon S.-H."/>
            <person name="Perez-Pantoja D."/>
            <person name="Moore E.R.B."/>
        </authorList>
    </citation>
    <scope>NUCLEOTIDE SEQUENCE [LARGE SCALE GENOMIC DNA]</scope>
    <source>
        <strain evidence="2">CCUG 49340</strain>
        <plasmid evidence="1 2">pRK1-3</plasmid>
    </source>
</reference>
<organism evidence="1 2">
    <name type="scientific">Cupriavidus basilensis</name>
    <dbReference type="NCBI Taxonomy" id="68895"/>
    <lineage>
        <taxon>Bacteria</taxon>
        <taxon>Pseudomonadati</taxon>
        <taxon>Pseudomonadota</taxon>
        <taxon>Betaproteobacteria</taxon>
        <taxon>Burkholderiales</taxon>
        <taxon>Burkholderiaceae</taxon>
        <taxon>Cupriavidus</taxon>
    </lineage>
</organism>
<name>A0A643FTU7_9BURK</name>
<keyword evidence="1" id="KW-0614">Plasmid</keyword>
<gene>
    <name evidence="1" type="ORF">F7R26_039780</name>
</gene>
<geneLocation type="plasmid" evidence="1 2">
    <name>pRK1-3</name>
</geneLocation>
<dbReference type="RefSeq" id="WP_150986949.1">
    <property type="nucleotide sequence ID" value="NZ_CP062807.1"/>
</dbReference>
<protein>
    <submittedName>
        <fullName evidence="1">Uncharacterized protein</fullName>
    </submittedName>
</protein>
<evidence type="ECO:0000313" key="2">
    <source>
        <dbReference type="Proteomes" id="UP000397656"/>
    </source>
</evidence>
<dbReference type="EMBL" id="CP062807">
    <property type="protein sequence ID" value="QOT82252.1"/>
    <property type="molecule type" value="Genomic_DNA"/>
</dbReference>
<dbReference type="Proteomes" id="UP000397656">
    <property type="component" value="Plasmid pRK1-3"/>
</dbReference>